<comment type="caution">
    <text evidence="1">The sequence shown here is derived from an EMBL/GenBank/DDBJ whole genome shotgun (WGS) entry which is preliminary data.</text>
</comment>
<proteinExistence type="predicted"/>
<gene>
    <name evidence="1" type="ORF">M9Y10_019025</name>
</gene>
<accession>A0ABR2HJJ0</accession>
<reference evidence="1 2" key="1">
    <citation type="submission" date="2024-04" db="EMBL/GenBank/DDBJ databases">
        <title>Tritrichomonas musculus Genome.</title>
        <authorList>
            <person name="Alves-Ferreira E."/>
            <person name="Grigg M."/>
            <person name="Lorenzi H."/>
            <person name="Galac M."/>
        </authorList>
    </citation>
    <scope>NUCLEOTIDE SEQUENCE [LARGE SCALE GENOMIC DNA]</scope>
    <source>
        <strain evidence="1 2">EAF2021</strain>
    </source>
</reference>
<name>A0ABR2HJJ0_9EUKA</name>
<dbReference type="EMBL" id="JAPFFF010000027">
    <property type="protein sequence ID" value="KAK8847974.1"/>
    <property type="molecule type" value="Genomic_DNA"/>
</dbReference>
<evidence type="ECO:0000313" key="1">
    <source>
        <dbReference type="EMBL" id="KAK8847974.1"/>
    </source>
</evidence>
<protein>
    <submittedName>
        <fullName evidence="1">Uncharacterized protein</fullName>
    </submittedName>
</protein>
<sequence length="199" mass="23150">MEIYDKYDIYEAGKDFTSEGVKFIKYALLEHYAGIMCGNFDLPEIQEVMDRYQVDFLSPKKQKFEPDTLEERNVRNIGEIVLLAKCEKDADKCRQTTSQKMMATEEGRAKVVSILKSLVAFGESDLVKRVLEYKAYDKYDPVGYMLFFSEQREELMNNVVNKLPEEIANYLKSATFSNYDDFGDKITTYQLLGHKSIRM</sequence>
<organism evidence="1 2">
    <name type="scientific">Tritrichomonas musculus</name>
    <dbReference type="NCBI Taxonomy" id="1915356"/>
    <lineage>
        <taxon>Eukaryota</taxon>
        <taxon>Metamonada</taxon>
        <taxon>Parabasalia</taxon>
        <taxon>Tritrichomonadida</taxon>
        <taxon>Tritrichomonadidae</taxon>
        <taxon>Tritrichomonas</taxon>
    </lineage>
</organism>
<evidence type="ECO:0000313" key="2">
    <source>
        <dbReference type="Proteomes" id="UP001470230"/>
    </source>
</evidence>
<keyword evidence="2" id="KW-1185">Reference proteome</keyword>
<dbReference type="Proteomes" id="UP001470230">
    <property type="component" value="Unassembled WGS sequence"/>
</dbReference>